<keyword evidence="2" id="KW-0812">Transmembrane</keyword>
<protein>
    <recommendedName>
        <fullName evidence="5">G-protein coupled receptors family 1 profile domain-containing protein</fullName>
    </recommendedName>
</protein>
<gene>
    <name evidence="3" type="ORF">CSKR_100687</name>
</gene>
<organism evidence="3 4">
    <name type="scientific">Clonorchis sinensis</name>
    <name type="common">Chinese liver fluke</name>
    <dbReference type="NCBI Taxonomy" id="79923"/>
    <lineage>
        <taxon>Eukaryota</taxon>
        <taxon>Metazoa</taxon>
        <taxon>Spiralia</taxon>
        <taxon>Lophotrochozoa</taxon>
        <taxon>Platyhelminthes</taxon>
        <taxon>Trematoda</taxon>
        <taxon>Digenea</taxon>
        <taxon>Opisthorchiida</taxon>
        <taxon>Opisthorchiata</taxon>
        <taxon>Opisthorchiidae</taxon>
        <taxon>Clonorchis</taxon>
    </lineage>
</organism>
<evidence type="ECO:0000256" key="1">
    <source>
        <dbReference type="SAM" id="MobiDB-lite"/>
    </source>
</evidence>
<evidence type="ECO:0000313" key="4">
    <source>
        <dbReference type="Proteomes" id="UP000286415"/>
    </source>
</evidence>
<comment type="caution">
    <text evidence="3">The sequence shown here is derived from an EMBL/GenBank/DDBJ whole genome shotgun (WGS) entry which is preliminary data.</text>
</comment>
<name>A0A3R7C462_CLOSI</name>
<dbReference type="PANTHER" id="PTHR46273">
    <property type="entry name" value="MYOSUPPRESSIN RECEPTOR 1, ISOFORM B-RELATED"/>
    <property type="match status" value="1"/>
</dbReference>
<keyword evidence="2" id="KW-0472">Membrane</keyword>
<feature type="transmembrane region" description="Helical" evidence="2">
    <location>
        <begin position="148"/>
        <end position="166"/>
    </location>
</feature>
<dbReference type="GO" id="GO:0008528">
    <property type="term" value="F:G protein-coupled peptide receptor activity"/>
    <property type="evidence" value="ECO:0007669"/>
    <property type="project" value="TreeGrafter"/>
</dbReference>
<feature type="region of interest" description="Disordered" evidence="1">
    <location>
        <begin position="249"/>
        <end position="275"/>
    </location>
</feature>
<dbReference type="PANTHER" id="PTHR46273:SF4">
    <property type="entry name" value="AT19640P"/>
    <property type="match status" value="1"/>
</dbReference>
<feature type="transmembrane region" description="Helical" evidence="2">
    <location>
        <begin position="310"/>
        <end position="334"/>
    </location>
</feature>
<proteinExistence type="predicted"/>
<keyword evidence="2" id="KW-1133">Transmembrane helix</keyword>
<dbReference type="GO" id="GO:0005886">
    <property type="term" value="C:plasma membrane"/>
    <property type="evidence" value="ECO:0007669"/>
    <property type="project" value="TreeGrafter"/>
</dbReference>
<accession>A0A3R7C462</accession>
<dbReference type="Proteomes" id="UP000286415">
    <property type="component" value="Unassembled WGS sequence"/>
</dbReference>
<feature type="transmembrane region" description="Helical" evidence="2">
    <location>
        <begin position="12"/>
        <end position="33"/>
    </location>
</feature>
<reference evidence="3 4" key="2">
    <citation type="journal article" date="2021" name="Genomics">
        <title>High-quality reference genome for Clonorchis sinensis.</title>
        <authorList>
            <person name="Young N.D."/>
            <person name="Stroehlein A.J."/>
            <person name="Kinkar L."/>
            <person name="Wang T."/>
            <person name="Sohn W.M."/>
            <person name="Chang B.C.H."/>
            <person name="Kaur P."/>
            <person name="Weisz D."/>
            <person name="Dudchenko O."/>
            <person name="Aiden E.L."/>
            <person name="Korhonen P.K."/>
            <person name="Gasser R.B."/>
        </authorList>
    </citation>
    <scope>NUCLEOTIDE SEQUENCE [LARGE SCALE GENOMIC DNA]</scope>
    <source>
        <strain evidence="3">Cs-k2</strain>
    </source>
</reference>
<evidence type="ECO:0008006" key="5">
    <source>
        <dbReference type="Google" id="ProtNLM"/>
    </source>
</evidence>
<dbReference type="EMBL" id="NIRI02000076">
    <property type="protein sequence ID" value="KAG5441822.1"/>
    <property type="molecule type" value="Genomic_DNA"/>
</dbReference>
<sequence length="375" mass="42567">MHFRQTFSDIYGPVGLTICCISVLSNVFNVVILSKRWLRRPTTTILIGVAAMDLSVSLSQIPLLIQFYLARSKISSDTNQTTISIGNVSSNIWSTPGCGISRNGYPLLYHDRYDWRCHTTNGYGFISWGSAVFFLVAFAVTLTSHTCSMWFGAVLAVFRWWLISDLDRTMSEMRKALQTQSSRRIRPSVSQLITVPRDFSVTRVCVHCGRAFPVRSDKSSVTAHSKNEDGTRLNCNCIDEQLLQTKRGHYTSSIKDQSPSTSTSQRSKRKRNNHAARSLCLQLPDHGKNTSNGKVVSRSLKQRLRLHRHVTVLLTIVILLAIPSELPTAFILVLKRYTHFAFRRNWYDSPDEKHSQESLRWISLNMVGYVAKNYG</sequence>
<evidence type="ECO:0000256" key="2">
    <source>
        <dbReference type="SAM" id="Phobius"/>
    </source>
</evidence>
<dbReference type="Gene3D" id="1.20.1070.10">
    <property type="entry name" value="Rhodopsin 7-helix transmembrane proteins"/>
    <property type="match status" value="1"/>
</dbReference>
<keyword evidence="4" id="KW-1185">Reference proteome</keyword>
<dbReference type="InterPro" id="IPR053219">
    <property type="entry name" value="GPCR_Dmsr-1"/>
</dbReference>
<reference evidence="3 4" key="1">
    <citation type="journal article" date="2018" name="Biotechnol. Adv.">
        <title>Improved genomic resources and new bioinformatic workflow for the carcinogenic parasite Clonorchis sinensis: Biotechnological implications.</title>
        <authorList>
            <person name="Wang D."/>
            <person name="Korhonen P.K."/>
            <person name="Gasser R.B."/>
            <person name="Young N.D."/>
        </authorList>
    </citation>
    <scope>NUCLEOTIDE SEQUENCE [LARGE SCALE GENOMIC DNA]</scope>
    <source>
        <strain evidence="3">Cs-k2</strain>
    </source>
</reference>
<evidence type="ECO:0000313" key="3">
    <source>
        <dbReference type="EMBL" id="KAG5441822.1"/>
    </source>
</evidence>
<feature type="transmembrane region" description="Helical" evidence="2">
    <location>
        <begin position="122"/>
        <end position="142"/>
    </location>
</feature>
<dbReference type="InParanoid" id="A0A3R7C462"/>
<dbReference type="AlphaFoldDB" id="A0A3R7C462"/>
<dbReference type="OrthoDB" id="6266718at2759"/>